<evidence type="ECO:0000256" key="9">
    <source>
        <dbReference type="ARBA" id="ARBA00023316"/>
    </source>
</evidence>
<dbReference type="EMBL" id="QZCH01000017">
    <property type="protein sequence ID" value="RJG42477.1"/>
    <property type="molecule type" value="Genomic_DNA"/>
</dbReference>
<evidence type="ECO:0000313" key="13">
    <source>
        <dbReference type="Proteomes" id="UP000283255"/>
    </source>
</evidence>
<comment type="cofactor">
    <cofactor evidence="1">
        <name>Zn(2+)</name>
        <dbReference type="ChEBI" id="CHEBI:29105"/>
    </cofactor>
</comment>
<dbReference type="PROSITE" id="PS51318">
    <property type="entry name" value="TAT"/>
    <property type="match status" value="1"/>
</dbReference>
<dbReference type="Proteomes" id="UP000283255">
    <property type="component" value="Unassembled WGS sequence"/>
</dbReference>
<name>A0A418YD64_9GAMM</name>
<evidence type="ECO:0000256" key="8">
    <source>
        <dbReference type="ARBA" id="ARBA00023049"/>
    </source>
</evidence>
<evidence type="ECO:0000256" key="7">
    <source>
        <dbReference type="ARBA" id="ARBA00022833"/>
    </source>
</evidence>
<dbReference type="PANTHER" id="PTHR37425:SF1">
    <property type="entry name" value="OUTER MEMBRANE PROTEIN"/>
    <property type="match status" value="1"/>
</dbReference>
<dbReference type="GO" id="GO:0071555">
    <property type="term" value="P:cell wall organization"/>
    <property type="evidence" value="ECO:0007669"/>
    <property type="project" value="UniProtKB-KW"/>
</dbReference>
<organism evidence="12 13">
    <name type="scientific">Motilimonas pumila</name>
    <dbReference type="NCBI Taxonomy" id="2303987"/>
    <lineage>
        <taxon>Bacteria</taxon>
        <taxon>Pseudomonadati</taxon>
        <taxon>Pseudomonadota</taxon>
        <taxon>Gammaproteobacteria</taxon>
        <taxon>Alteromonadales</taxon>
        <taxon>Alteromonadales genera incertae sedis</taxon>
        <taxon>Motilimonas</taxon>
    </lineage>
</organism>
<keyword evidence="3" id="KW-0645">Protease</keyword>
<evidence type="ECO:0000256" key="10">
    <source>
        <dbReference type="ARBA" id="ARBA00093448"/>
    </source>
</evidence>
<evidence type="ECO:0000256" key="2">
    <source>
        <dbReference type="ARBA" id="ARBA00004776"/>
    </source>
</evidence>
<keyword evidence="13" id="KW-1185">Reference proteome</keyword>
<dbReference type="GO" id="GO:0006508">
    <property type="term" value="P:proteolysis"/>
    <property type="evidence" value="ECO:0007669"/>
    <property type="project" value="UniProtKB-KW"/>
</dbReference>
<keyword evidence="9" id="KW-0961">Cell wall biogenesis/degradation</keyword>
<keyword evidence="6" id="KW-0378">Hydrolase</keyword>
<dbReference type="Pfam" id="PF05951">
    <property type="entry name" value="Peptidase_M15_2"/>
    <property type="match status" value="1"/>
</dbReference>
<dbReference type="Gene3D" id="3.30.1380.10">
    <property type="match status" value="1"/>
</dbReference>
<dbReference type="SUPFAM" id="SSF55166">
    <property type="entry name" value="Hedgehog/DD-peptidase"/>
    <property type="match status" value="1"/>
</dbReference>
<comment type="similarity">
    <text evidence="10">Belongs to the peptidase M15 family.</text>
</comment>
<dbReference type="PANTHER" id="PTHR37425">
    <property type="match status" value="1"/>
</dbReference>
<dbReference type="GO" id="GO:0008237">
    <property type="term" value="F:metallopeptidase activity"/>
    <property type="evidence" value="ECO:0007669"/>
    <property type="project" value="UniProtKB-KW"/>
</dbReference>
<reference evidence="12 13" key="1">
    <citation type="submission" date="2018-09" db="EMBL/GenBank/DDBJ databases">
        <authorList>
            <person name="Wang F."/>
        </authorList>
    </citation>
    <scope>NUCLEOTIDE SEQUENCE [LARGE SCALE GENOMIC DNA]</scope>
    <source>
        <strain evidence="12 13">PLHSC7-2</strain>
    </source>
</reference>
<keyword evidence="8" id="KW-0482">Metalloprotease</keyword>
<evidence type="ECO:0000256" key="4">
    <source>
        <dbReference type="ARBA" id="ARBA00022723"/>
    </source>
</evidence>
<dbReference type="InterPro" id="IPR009045">
    <property type="entry name" value="Zn_M74/Hedgehog-like"/>
</dbReference>
<reference evidence="12 13" key="2">
    <citation type="submission" date="2019-01" db="EMBL/GenBank/DDBJ databases">
        <title>Motilimonas pumilus sp. nov., isolated from the gut of sea cucumber (Apostichopus japonicus).</title>
        <authorList>
            <person name="Wang F.-Q."/>
            <person name="Ren L.-H."/>
            <person name="Lin Y.-W."/>
            <person name="Sun G.-H."/>
            <person name="Du Z.-J."/>
            <person name="Zhao J.-X."/>
            <person name="Liu X.-J."/>
            <person name="Liu L.-J."/>
        </authorList>
    </citation>
    <scope>NUCLEOTIDE SEQUENCE [LARGE SCALE GENOMIC DNA]</scope>
    <source>
        <strain evidence="12 13">PLHSC7-2</strain>
    </source>
</reference>
<dbReference type="OrthoDB" id="9782994at2"/>
<evidence type="ECO:0000256" key="3">
    <source>
        <dbReference type="ARBA" id="ARBA00022670"/>
    </source>
</evidence>
<dbReference type="GO" id="GO:0046872">
    <property type="term" value="F:metal ion binding"/>
    <property type="evidence" value="ECO:0007669"/>
    <property type="project" value="UniProtKB-KW"/>
</dbReference>
<comment type="caution">
    <text evidence="12">The sequence shown here is derived from an EMBL/GenBank/DDBJ whole genome shotgun (WGS) entry which is preliminary data.</text>
</comment>
<proteinExistence type="inferred from homology"/>
<protein>
    <recommendedName>
        <fullName evidence="11">Murein endopeptidase K</fullName>
    </recommendedName>
</protein>
<keyword evidence="7" id="KW-0862">Zinc</keyword>
<gene>
    <name evidence="12" type="ORF">D1Z90_13040</name>
</gene>
<dbReference type="AlphaFoldDB" id="A0A418YD64"/>
<dbReference type="InterPro" id="IPR010275">
    <property type="entry name" value="MepK"/>
</dbReference>
<evidence type="ECO:0000256" key="5">
    <source>
        <dbReference type="ARBA" id="ARBA00022729"/>
    </source>
</evidence>
<evidence type="ECO:0000256" key="1">
    <source>
        <dbReference type="ARBA" id="ARBA00001947"/>
    </source>
</evidence>
<keyword evidence="4" id="KW-0479">Metal-binding</keyword>
<dbReference type="InterPro" id="IPR006311">
    <property type="entry name" value="TAT_signal"/>
</dbReference>
<accession>A0A418YD64</accession>
<keyword evidence="5" id="KW-0732">Signal</keyword>
<evidence type="ECO:0000256" key="11">
    <source>
        <dbReference type="ARBA" id="ARBA00093666"/>
    </source>
</evidence>
<evidence type="ECO:0000256" key="6">
    <source>
        <dbReference type="ARBA" id="ARBA00022801"/>
    </source>
</evidence>
<sequence>MTLSRRKFLLYSGISLSSAMIAPTLRAETAIIRESKTLNVSNIHTGESAQCEYLKDKVYQDAGLNSLNRICRDFRRNETAQMDPKLFIKLSAILDKLEAPQANIHIVSGYRSPATNAMLRKGSSAVAKKSFHMKGQAIDFFVEGIAVSQVHKAAMSLRSGGVGRYRDFVHIDTGPTRAWG</sequence>
<evidence type="ECO:0000313" key="12">
    <source>
        <dbReference type="EMBL" id="RJG42477.1"/>
    </source>
</evidence>
<comment type="pathway">
    <text evidence="2">Cell wall biogenesis; cell wall polysaccharide biosynthesis.</text>
</comment>